<keyword evidence="6" id="KW-0812">Transmembrane</keyword>
<feature type="transmembrane region" description="Helical" evidence="6">
    <location>
        <begin position="12"/>
        <end position="33"/>
    </location>
</feature>
<dbReference type="CDD" id="cd11386">
    <property type="entry name" value="MCP_signal"/>
    <property type="match status" value="1"/>
</dbReference>
<dbReference type="PANTHER" id="PTHR43531">
    <property type="entry name" value="PROTEIN ICFG"/>
    <property type="match status" value="1"/>
</dbReference>
<evidence type="ECO:0000259" key="8">
    <source>
        <dbReference type="PROSITE" id="PS50885"/>
    </source>
</evidence>
<evidence type="ECO:0000256" key="4">
    <source>
        <dbReference type="PROSITE-ProRule" id="PRU00284"/>
    </source>
</evidence>
<feature type="compositionally biased region" description="Polar residues" evidence="5">
    <location>
        <begin position="685"/>
        <end position="704"/>
    </location>
</feature>
<keyword evidence="6" id="KW-0472">Membrane</keyword>
<feature type="domain" description="Methyl-accepting transducer" evidence="7">
    <location>
        <begin position="425"/>
        <end position="654"/>
    </location>
</feature>
<dbReference type="InterPro" id="IPR004089">
    <property type="entry name" value="MCPsignal_dom"/>
</dbReference>
<evidence type="ECO:0000256" key="6">
    <source>
        <dbReference type="SAM" id="Phobius"/>
    </source>
</evidence>
<evidence type="ECO:0000256" key="2">
    <source>
        <dbReference type="ARBA" id="ARBA00022481"/>
    </source>
</evidence>
<dbReference type="CDD" id="cd06225">
    <property type="entry name" value="HAMP"/>
    <property type="match status" value="1"/>
</dbReference>
<dbReference type="Pfam" id="PF00672">
    <property type="entry name" value="HAMP"/>
    <property type="match status" value="1"/>
</dbReference>
<keyword evidence="10" id="KW-1185">Reference proteome</keyword>
<feature type="compositionally biased region" description="Polar residues" evidence="5">
    <location>
        <begin position="430"/>
        <end position="467"/>
    </location>
</feature>
<dbReference type="AlphaFoldDB" id="A0AA96JWD7"/>
<evidence type="ECO:0000313" key="9">
    <source>
        <dbReference type="EMBL" id="WNM62787.1"/>
    </source>
</evidence>
<accession>A0AA96JWD7</accession>
<dbReference type="PROSITE" id="PS50885">
    <property type="entry name" value="HAMP"/>
    <property type="match status" value="1"/>
</dbReference>
<feature type="domain" description="HAMP" evidence="8">
    <location>
        <begin position="368"/>
        <end position="420"/>
    </location>
</feature>
<dbReference type="Pfam" id="PF00015">
    <property type="entry name" value="MCPsignal"/>
    <property type="match status" value="1"/>
</dbReference>
<organism evidence="9 10">
    <name type="scientific">Candidatus Nitrospira neomarina</name>
    <dbReference type="NCBI Taxonomy" id="3020899"/>
    <lineage>
        <taxon>Bacteria</taxon>
        <taxon>Pseudomonadati</taxon>
        <taxon>Nitrospirota</taxon>
        <taxon>Nitrospiria</taxon>
        <taxon>Nitrospirales</taxon>
        <taxon>Nitrospiraceae</taxon>
        <taxon>Nitrospira</taxon>
    </lineage>
</organism>
<dbReference type="GO" id="GO:0007165">
    <property type="term" value="P:signal transduction"/>
    <property type="evidence" value="ECO:0007669"/>
    <property type="project" value="UniProtKB-KW"/>
</dbReference>
<evidence type="ECO:0000259" key="7">
    <source>
        <dbReference type="PROSITE" id="PS50111"/>
    </source>
</evidence>
<keyword evidence="6" id="KW-1133">Transmembrane helix</keyword>
<keyword evidence="2" id="KW-0488">Methylation</keyword>
<dbReference type="GO" id="GO:0006935">
    <property type="term" value="P:chemotaxis"/>
    <property type="evidence" value="ECO:0007669"/>
    <property type="project" value="TreeGrafter"/>
</dbReference>
<sequence length="742" mass="79375">MVNTIFSLGITTKLVVLFAIFGIVPMAAVGYLGSSATGEMETAAGLRVQAMAETIGDKIDRNLFERYGDPQSFGLNRIVGERYHWYSKENNAIASAMNQYVATSGIYYLTILVDPVGDVMAVNSKDANGNPIDTTAIYSKKYSDAPWFKAMEAKEFTTKQPFTAPGNDRATGTFIEDVHVDEDVKSVYSGDDGLTLGFSAPVYVDGDLIGYWSNRVKFSLVEEIVQTAYQELKGAGWAGSEISLLGDKGQVLVDYDPSNQGTEDMTHDFEKTLFKLNLAETGIESAQFAVAGKTGYQLALHDGKNIWQMAGYTHLKGALGYPGMNWSVLVRVPKAEATAAAIAFNRNLIMTAIICLVLILVVGLWVGRRGAQSLVHISEVAQRAADGDLSRRVTVTSHDELGSMGKAMNAMLDNLVKVVSEVRQAAEHVSTASGEITQGNEDLSQRTSAQAGALQETSASMEEMTSTIKQNADNAKQANQLAVAAREVAEKGGAVTDKAVVAMDEINKSSKKIADIINVIDEIAFQTNLLALNAAVEAARAGEQGRGFAVVASEVRNLAQRSASAAKEIKALINESVQKVGDGSELVNRSGQTLGEIVNSVKRVTDIISEISAASQEQAAGIDQVNKAVMQMDQGTQQNAALVEEATSASQSMKQQAAELLNQVAFFKLEETGHRQFAGVKRGTGATSGLSSGKKTSAMSQPIQSVKAASPPKSTAKSQPVGVGSSNGHDRRQRENDFFEEF</sequence>
<comment type="similarity">
    <text evidence="3">Belongs to the methyl-accepting chemotaxis (MCP) protein family.</text>
</comment>
<dbReference type="FunFam" id="1.10.287.950:FF:000001">
    <property type="entry name" value="Methyl-accepting chemotaxis sensory transducer"/>
    <property type="match status" value="1"/>
</dbReference>
<gene>
    <name evidence="9" type="ORF">PQG83_03290</name>
</gene>
<dbReference type="Gene3D" id="1.10.287.950">
    <property type="entry name" value="Methyl-accepting chemotaxis protein"/>
    <property type="match status" value="1"/>
</dbReference>
<dbReference type="PANTHER" id="PTHR43531:SF14">
    <property type="entry name" value="METHYL-ACCEPTING CHEMOTAXIS PROTEIN I-RELATED"/>
    <property type="match status" value="1"/>
</dbReference>
<dbReference type="InterPro" id="IPR003660">
    <property type="entry name" value="HAMP_dom"/>
</dbReference>
<evidence type="ECO:0000256" key="3">
    <source>
        <dbReference type="ARBA" id="ARBA00029447"/>
    </source>
</evidence>
<dbReference type="KEGG" id="nneo:PQG83_03290"/>
<comment type="subcellular location">
    <subcellularLocation>
        <location evidence="1">Membrane</location>
    </subcellularLocation>
</comment>
<feature type="transmembrane region" description="Helical" evidence="6">
    <location>
        <begin position="348"/>
        <end position="367"/>
    </location>
</feature>
<reference evidence="9 10" key="1">
    <citation type="submission" date="2023-01" db="EMBL/GenBank/DDBJ databases">
        <title>Cultivation and genomic characterization of new, ubiquitous marine nitrite-oxidizing bacteria from the Nitrospirales.</title>
        <authorList>
            <person name="Mueller A.J."/>
            <person name="Daebeler A."/>
            <person name="Herbold C.W."/>
            <person name="Kirkegaard R.H."/>
            <person name="Daims H."/>
        </authorList>
    </citation>
    <scope>NUCLEOTIDE SEQUENCE [LARGE SCALE GENOMIC DNA]</scope>
    <source>
        <strain evidence="9 10">DK</strain>
    </source>
</reference>
<evidence type="ECO:0000256" key="5">
    <source>
        <dbReference type="SAM" id="MobiDB-lite"/>
    </source>
</evidence>
<dbReference type="RefSeq" id="WP_312746758.1">
    <property type="nucleotide sequence ID" value="NZ_CP116968.1"/>
</dbReference>
<name>A0AA96JWD7_9BACT</name>
<dbReference type="InterPro" id="IPR051310">
    <property type="entry name" value="MCP_chemotaxis"/>
</dbReference>
<dbReference type="GO" id="GO:0005886">
    <property type="term" value="C:plasma membrane"/>
    <property type="evidence" value="ECO:0007669"/>
    <property type="project" value="TreeGrafter"/>
</dbReference>
<keyword evidence="4" id="KW-0807">Transducer</keyword>
<dbReference type="SMART" id="SM00304">
    <property type="entry name" value="HAMP"/>
    <property type="match status" value="1"/>
</dbReference>
<protein>
    <submittedName>
        <fullName evidence="9">Methyl-accepting chemotaxis protein</fullName>
    </submittedName>
</protein>
<proteinExistence type="inferred from homology"/>
<feature type="compositionally biased region" description="Basic and acidic residues" evidence="5">
    <location>
        <begin position="728"/>
        <end position="742"/>
    </location>
</feature>
<evidence type="ECO:0000313" key="10">
    <source>
        <dbReference type="Proteomes" id="UP001302494"/>
    </source>
</evidence>
<feature type="region of interest" description="Disordered" evidence="5">
    <location>
        <begin position="429"/>
        <end position="467"/>
    </location>
</feature>
<dbReference type="GO" id="GO:0004888">
    <property type="term" value="F:transmembrane signaling receptor activity"/>
    <property type="evidence" value="ECO:0007669"/>
    <property type="project" value="TreeGrafter"/>
</dbReference>
<feature type="region of interest" description="Disordered" evidence="5">
    <location>
        <begin position="678"/>
        <end position="742"/>
    </location>
</feature>
<evidence type="ECO:0000256" key="1">
    <source>
        <dbReference type="ARBA" id="ARBA00004370"/>
    </source>
</evidence>
<dbReference type="SUPFAM" id="SSF58104">
    <property type="entry name" value="Methyl-accepting chemotaxis protein (MCP) signaling domain"/>
    <property type="match status" value="1"/>
</dbReference>
<dbReference type="Proteomes" id="UP001302494">
    <property type="component" value="Chromosome"/>
</dbReference>
<dbReference type="PROSITE" id="PS50111">
    <property type="entry name" value="CHEMOTAXIS_TRANSDUC_2"/>
    <property type="match status" value="1"/>
</dbReference>
<dbReference type="SMART" id="SM00283">
    <property type="entry name" value="MA"/>
    <property type="match status" value="1"/>
</dbReference>
<dbReference type="EMBL" id="CP116968">
    <property type="protein sequence ID" value="WNM62787.1"/>
    <property type="molecule type" value="Genomic_DNA"/>
</dbReference>